<dbReference type="SUPFAM" id="SSF52540">
    <property type="entry name" value="P-loop containing nucleoside triphosphate hydrolases"/>
    <property type="match status" value="1"/>
</dbReference>
<dbReference type="InterPro" id="IPR049052">
    <property type="entry name" value="nSTAND1"/>
</dbReference>
<dbReference type="CDD" id="cd21037">
    <property type="entry name" value="MLKL_NTD"/>
    <property type="match status" value="1"/>
</dbReference>
<sequence>MPVALVRGEGTSKSKGEVLSNVALQGLRTISNSQNGYFTGLASAALVIYGITSGSKSTDKDAALLGENIVQLIWLLADAVHNDNTCLAPGMTEHFESMIFTLKNIIESLRSRSRKGRFRRSLNIAEDQRSITELRDDFDRCFSVSKSKLIFSHLKQCQDLTTKAECEEKVLLSELDRSRMEMKQAASKMKPSAKPRAICKPRTLPFKPLPPSPKVFFGRSHFVDQLLAKVCDCVPRHAAIIGMGGIGKTSLALHVLHHPETVKIYGRNRFFLSCEPHQDLDMLSSAIAAIFGTPCGDVIEEMNIPRLDSRGLLVLDNFETPWEHCDRQRLEDLLSALSGRPNLTLLITMRGSERPNSVAWSRPCLQPLPPLSPEAARQTFVSVSDTAIDDKDLDTLLALVGHIPLAVTLMANLAEYNSCADLLQRWEGEKTSMLTKGYDGRLASVDASIKVTLSSKRLTSSPQALEVLQILSFLPECVTSSHLRDMNIEHLHVPTAVSALLKVTLLHCEGSGRLRVLSPIRQYILRNHPLEVKQLIPLQQYFIKFTKQPELSRLNKQQMHASSALRAQLINAATIFITVLGGESWLRETIEGVLKVSNAMYLVGVSRRLFPLALAAARRLGDKQLESEVTMTVASHLWIPQTDERVEDIS</sequence>
<feature type="domain" description="Novel STAND NTPase 1" evidence="1">
    <location>
        <begin position="214"/>
        <end position="350"/>
    </location>
</feature>
<dbReference type="Gene3D" id="3.40.50.300">
    <property type="entry name" value="P-loop containing nucleotide triphosphate hydrolases"/>
    <property type="match status" value="1"/>
</dbReference>
<organism evidence="2 3">
    <name type="scientific">Sistotremastrum niveocremeum HHB9708</name>
    <dbReference type="NCBI Taxonomy" id="1314777"/>
    <lineage>
        <taxon>Eukaryota</taxon>
        <taxon>Fungi</taxon>
        <taxon>Dikarya</taxon>
        <taxon>Basidiomycota</taxon>
        <taxon>Agaricomycotina</taxon>
        <taxon>Agaricomycetes</taxon>
        <taxon>Sistotremastrales</taxon>
        <taxon>Sistotremastraceae</taxon>
        <taxon>Sertulicium</taxon>
        <taxon>Sertulicium niveocremeum</taxon>
    </lineage>
</organism>
<proteinExistence type="predicted"/>
<dbReference type="Proteomes" id="UP000076722">
    <property type="component" value="Unassembled WGS sequence"/>
</dbReference>
<evidence type="ECO:0000259" key="1">
    <source>
        <dbReference type="Pfam" id="PF20703"/>
    </source>
</evidence>
<dbReference type="InterPro" id="IPR059179">
    <property type="entry name" value="MLKL-like_MCAfunc"/>
</dbReference>
<dbReference type="AlphaFoldDB" id="A0A164WAH2"/>
<name>A0A164WAH2_9AGAM</name>
<evidence type="ECO:0000313" key="3">
    <source>
        <dbReference type="Proteomes" id="UP000076722"/>
    </source>
</evidence>
<keyword evidence="3" id="KW-1185">Reference proteome</keyword>
<protein>
    <recommendedName>
        <fullName evidence="1">Novel STAND NTPase 1 domain-containing protein</fullName>
    </recommendedName>
</protein>
<gene>
    <name evidence="2" type="ORF">SISNIDRAFT_484410</name>
</gene>
<dbReference type="PANTHER" id="PTHR47691">
    <property type="entry name" value="REGULATOR-RELATED"/>
    <property type="match status" value="1"/>
</dbReference>
<dbReference type="Pfam" id="PF20703">
    <property type="entry name" value="nSTAND1"/>
    <property type="match status" value="1"/>
</dbReference>
<dbReference type="PANTHER" id="PTHR47691:SF3">
    <property type="entry name" value="HTH-TYPE TRANSCRIPTIONAL REGULATOR RV0890C-RELATED"/>
    <property type="match status" value="1"/>
</dbReference>
<dbReference type="InterPro" id="IPR027417">
    <property type="entry name" value="P-loop_NTPase"/>
</dbReference>
<dbReference type="STRING" id="1314777.A0A164WAH2"/>
<dbReference type="EMBL" id="KV419403">
    <property type="protein sequence ID" value="KZS94884.1"/>
    <property type="molecule type" value="Genomic_DNA"/>
</dbReference>
<accession>A0A164WAH2</accession>
<evidence type="ECO:0000313" key="2">
    <source>
        <dbReference type="EMBL" id="KZS94884.1"/>
    </source>
</evidence>
<reference evidence="2 3" key="1">
    <citation type="journal article" date="2016" name="Mol. Biol. Evol.">
        <title>Comparative Genomics of Early-Diverging Mushroom-Forming Fungi Provides Insights into the Origins of Lignocellulose Decay Capabilities.</title>
        <authorList>
            <person name="Nagy L.G."/>
            <person name="Riley R."/>
            <person name="Tritt A."/>
            <person name="Adam C."/>
            <person name="Daum C."/>
            <person name="Floudas D."/>
            <person name="Sun H."/>
            <person name="Yadav J.S."/>
            <person name="Pangilinan J."/>
            <person name="Larsson K.H."/>
            <person name="Matsuura K."/>
            <person name="Barry K."/>
            <person name="Labutti K."/>
            <person name="Kuo R."/>
            <person name="Ohm R.A."/>
            <person name="Bhattacharya S.S."/>
            <person name="Shirouzu T."/>
            <person name="Yoshinaga Y."/>
            <person name="Martin F.M."/>
            <person name="Grigoriev I.V."/>
            <person name="Hibbett D.S."/>
        </authorList>
    </citation>
    <scope>NUCLEOTIDE SEQUENCE [LARGE SCALE GENOMIC DNA]</scope>
    <source>
        <strain evidence="2 3">HHB9708</strain>
    </source>
</reference>